<dbReference type="RefSeq" id="WP_092468729.1">
    <property type="nucleotide sequence ID" value="NZ_FOOX01000002.1"/>
</dbReference>
<sequence length="96" mass="10980">MQNVITGACVASDDDIINLAELPINNNENRVQDPSDKTDISSILDYKTYMEFHEKIIIEKALSLTKGNKSEALQLLKMNRKTFYDRLKKYGILKSL</sequence>
<dbReference type="PANTHER" id="PTHR32071">
    <property type="entry name" value="TRANSCRIPTIONAL REGULATORY PROTEIN"/>
    <property type="match status" value="1"/>
</dbReference>
<dbReference type="Gene3D" id="1.10.10.60">
    <property type="entry name" value="Homeodomain-like"/>
    <property type="match status" value="1"/>
</dbReference>
<keyword evidence="3" id="KW-1185">Reference proteome</keyword>
<feature type="domain" description="DNA binding HTH" evidence="1">
    <location>
        <begin position="51"/>
        <end position="90"/>
    </location>
</feature>
<evidence type="ECO:0000313" key="3">
    <source>
        <dbReference type="Proteomes" id="UP000199337"/>
    </source>
</evidence>
<dbReference type="GO" id="GO:0043565">
    <property type="term" value="F:sequence-specific DNA binding"/>
    <property type="evidence" value="ECO:0007669"/>
    <property type="project" value="InterPro"/>
</dbReference>
<dbReference type="SUPFAM" id="SSF46689">
    <property type="entry name" value="Homeodomain-like"/>
    <property type="match status" value="1"/>
</dbReference>
<dbReference type="InterPro" id="IPR009057">
    <property type="entry name" value="Homeodomain-like_sf"/>
</dbReference>
<name>A0A1I2P4D8_9FIRM</name>
<dbReference type="Proteomes" id="UP000199337">
    <property type="component" value="Unassembled WGS sequence"/>
</dbReference>
<evidence type="ECO:0000313" key="2">
    <source>
        <dbReference type="EMBL" id="SFG10393.1"/>
    </source>
</evidence>
<dbReference type="PRINTS" id="PR01590">
    <property type="entry name" value="HTHFIS"/>
</dbReference>
<protein>
    <submittedName>
        <fullName evidence="2">Regulatory protein, Fis family</fullName>
    </submittedName>
</protein>
<dbReference type="AlphaFoldDB" id="A0A1I2P4D8"/>
<reference evidence="3" key="1">
    <citation type="submission" date="2016-10" db="EMBL/GenBank/DDBJ databases">
        <authorList>
            <person name="Varghese N."/>
            <person name="Submissions S."/>
        </authorList>
    </citation>
    <scope>NUCLEOTIDE SEQUENCE [LARGE SCALE GENOMIC DNA]</scope>
    <source>
        <strain evidence="3">DSM 17038</strain>
    </source>
</reference>
<dbReference type="EMBL" id="FOOX01000002">
    <property type="protein sequence ID" value="SFG10393.1"/>
    <property type="molecule type" value="Genomic_DNA"/>
</dbReference>
<accession>A0A1I2P4D8</accession>
<dbReference type="STRING" id="341036.SAMN05660649_00686"/>
<proteinExistence type="predicted"/>
<gene>
    <name evidence="2" type="ORF">SAMN05660649_00686</name>
</gene>
<dbReference type="Pfam" id="PF02954">
    <property type="entry name" value="HTH_8"/>
    <property type="match status" value="1"/>
</dbReference>
<evidence type="ECO:0000259" key="1">
    <source>
        <dbReference type="Pfam" id="PF02954"/>
    </source>
</evidence>
<dbReference type="InterPro" id="IPR002197">
    <property type="entry name" value="HTH_Fis"/>
</dbReference>
<organism evidence="2 3">
    <name type="scientific">Desulfotruncus arcticus DSM 17038</name>
    <dbReference type="NCBI Taxonomy" id="1121424"/>
    <lineage>
        <taxon>Bacteria</taxon>
        <taxon>Bacillati</taxon>
        <taxon>Bacillota</taxon>
        <taxon>Clostridia</taxon>
        <taxon>Eubacteriales</taxon>
        <taxon>Desulfallaceae</taxon>
        <taxon>Desulfotruncus</taxon>
    </lineage>
</organism>